<gene>
    <name evidence="2" type="ORF">C7R54_13390</name>
</gene>
<protein>
    <recommendedName>
        <fullName evidence="4">Glutamate--cysteine ligase</fullName>
    </recommendedName>
</protein>
<dbReference type="SUPFAM" id="SSF55931">
    <property type="entry name" value="Glutamine synthetase/guanido kinase"/>
    <property type="match status" value="1"/>
</dbReference>
<dbReference type="GO" id="GO:0004357">
    <property type="term" value="F:glutamate-cysteine ligase activity"/>
    <property type="evidence" value="ECO:0007669"/>
    <property type="project" value="InterPro"/>
</dbReference>
<dbReference type="OrthoDB" id="5410236at2"/>
<evidence type="ECO:0000313" key="2">
    <source>
        <dbReference type="EMBL" id="RXN90484.1"/>
    </source>
</evidence>
<feature type="compositionally biased region" description="Basic and acidic residues" evidence="1">
    <location>
        <begin position="1"/>
        <end position="17"/>
    </location>
</feature>
<evidence type="ECO:0000313" key="3">
    <source>
        <dbReference type="Proteomes" id="UP000290849"/>
    </source>
</evidence>
<accession>A0A4Q1HK44</accession>
<name>A0A4Q1HK44_9BURK</name>
<dbReference type="Gene3D" id="3.30.590.20">
    <property type="match status" value="1"/>
</dbReference>
<feature type="region of interest" description="Disordered" evidence="1">
    <location>
        <begin position="1"/>
        <end position="25"/>
    </location>
</feature>
<dbReference type="Pfam" id="PF04107">
    <property type="entry name" value="GCS2"/>
    <property type="match status" value="1"/>
</dbReference>
<dbReference type="InterPro" id="IPR006336">
    <property type="entry name" value="GCS2"/>
</dbReference>
<proteinExistence type="predicted"/>
<dbReference type="Proteomes" id="UP000290849">
    <property type="component" value="Unassembled WGS sequence"/>
</dbReference>
<dbReference type="EMBL" id="PYAL01000003">
    <property type="protein sequence ID" value="RXN90484.1"/>
    <property type="molecule type" value="Genomic_DNA"/>
</dbReference>
<evidence type="ECO:0008006" key="4">
    <source>
        <dbReference type="Google" id="ProtNLM"/>
    </source>
</evidence>
<dbReference type="GO" id="GO:0042398">
    <property type="term" value="P:modified amino acid biosynthetic process"/>
    <property type="evidence" value="ECO:0007669"/>
    <property type="project" value="InterPro"/>
</dbReference>
<organism evidence="2 3">
    <name type="scientific">Achromobacter aloeverae</name>
    <dbReference type="NCBI Taxonomy" id="1750518"/>
    <lineage>
        <taxon>Bacteria</taxon>
        <taxon>Pseudomonadati</taxon>
        <taxon>Pseudomonadota</taxon>
        <taxon>Betaproteobacteria</taxon>
        <taxon>Burkholderiales</taxon>
        <taxon>Alcaligenaceae</taxon>
        <taxon>Achromobacter</taxon>
    </lineage>
</organism>
<comment type="caution">
    <text evidence="2">The sequence shown here is derived from an EMBL/GenBank/DDBJ whole genome shotgun (WGS) entry which is preliminary data.</text>
</comment>
<dbReference type="AlphaFoldDB" id="A0A4Q1HK44"/>
<sequence>MKLRDKPGRKTEQRTEQQTEQQAGQKLGLEMEMVVVRRGSGASHAVQDYPASLGRLRSARGEAITLGNLAGRVVSACGALAESGLDNGYNLLESALHPVAGGRGGLDRLGTAVYAELRDVQQALAAEDAAILNAGEHPAASLDPDRYAALRVPRPIYDDIVGHRGWLHRVGIDAKAQNSPCTSVPVHEAARALNILMALAPAFIALFANSPLECGRPTGRKDNRLTMWDRMFRHARFASDLRLHHMPDRPFEDLGDYFRWMFEGDTHSHALPLMSAVDYKHDTTATLAGDPSLGQFLRAPSWPGRRADNGQPVMLTPRAAHFEYAQFSNFLDARWRYRLDSHCTVEELLAHWRQPGGIEALYERLGVNGYIEGRAPSAVFPDRQLRREAGDDIASTAPLAPSAMQLGLLRNLAQAEDLVREYGWMTLRGLRATAIDAALDEDLARQLAADTLAVAQAGLEDDADRRWLAYARHVLDTRRTGADRLLALWQDAHGDAKSRLAAIYPERVLSLAS</sequence>
<reference evidence="2 3" key="1">
    <citation type="journal article" date="2017" name="Int. J. Syst. Evol. Microbiol.">
        <title>Achromobacter aloeverae sp. nov., isolated from the root of Aloe vera (L.) Burm.f.</title>
        <authorList>
            <person name="Kuncharoen N."/>
            <person name="Muramatsu Y."/>
            <person name="Shibata C."/>
            <person name="Kamakura Y."/>
            <person name="Nakagawa Y."/>
            <person name="Tanasupawat S."/>
        </authorList>
    </citation>
    <scope>NUCLEOTIDE SEQUENCE [LARGE SCALE GENOMIC DNA]</scope>
    <source>
        <strain evidence="2 3">AVA-1</strain>
    </source>
</reference>
<evidence type="ECO:0000256" key="1">
    <source>
        <dbReference type="SAM" id="MobiDB-lite"/>
    </source>
</evidence>
<keyword evidence="3" id="KW-1185">Reference proteome</keyword>
<dbReference type="InterPro" id="IPR014746">
    <property type="entry name" value="Gln_synth/guanido_kin_cat_dom"/>
</dbReference>